<name>A0A423WB44_CYTCH</name>
<dbReference type="Gene3D" id="3.90.1150.10">
    <property type="entry name" value="Aspartate Aminotransferase, domain 1"/>
    <property type="match status" value="1"/>
</dbReference>
<dbReference type="Proteomes" id="UP000284375">
    <property type="component" value="Unassembled WGS sequence"/>
</dbReference>
<dbReference type="GO" id="GO:0008483">
    <property type="term" value="F:transaminase activity"/>
    <property type="evidence" value="ECO:0007669"/>
    <property type="project" value="TreeGrafter"/>
</dbReference>
<organism evidence="5 6">
    <name type="scientific">Cytospora chrysosperma</name>
    <name type="common">Cytospora canker fungus</name>
    <name type="synonym">Sphaeria chrysosperma</name>
    <dbReference type="NCBI Taxonomy" id="252740"/>
    <lineage>
        <taxon>Eukaryota</taxon>
        <taxon>Fungi</taxon>
        <taxon>Dikarya</taxon>
        <taxon>Ascomycota</taxon>
        <taxon>Pezizomycotina</taxon>
        <taxon>Sordariomycetes</taxon>
        <taxon>Sordariomycetidae</taxon>
        <taxon>Diaporthales</taxon>
        <taxon>Cytosporaceae</taxon>
        <taxon>Cytospora</taxon>
    </lineage>
</organism>
<accession>A0A423WB44</accession>
<dbReference type="GO" id="GO:0030170">
    <property type="term" value="F:pyridoxal phosphate binding"/>
    <property type="evidence" value="ECO:0007669"/>
    <property type="project" value="InterPro"/>
</dbReference>
<dbReference type="InterPro" id="IPR015421">
    <property type="entry name" value="PyrdxlP-dep_Trfase_major"/>
</dbReference>
<gene>
    <name evidence="5" type="ORF">VSDG_03351</name>
</gene>
<evidence type="ECO:0000313" key="6">
    <source>
        <dbReference type="Proteomes" id="UP000284375"/>
    </source>
</evidence>
<dbReference type="STRING" id="252740.A0A423WB44"/>
<evidence type="ECO:0000256" key="2">
    <source>
        <dbReference type="ARBA" id="ARBA00022898"/>
    </source>
</evidence>
<dbReference type="InterPro" id="IPR015422">
    <property type="entry name" value="PyrdxlP-dep_Trfase_small"/>
</dbReference>
<dbReference type="Gene3D" id="3.40.640.10">
    <property type="entry name" value="Type I PLP-dependent aspartate aminotransferase-like (Major domain)"/>
    <property type="match status" value="1"/>
</dbReference>
<dbReference type="PROSITE" id="PS00105">
    <property type="entry name" value="AA_TRANSFER_CLASS_1"/>
    <property type="match status" value="1"/>
</dbReference>
<keyword evidence="6" id="KW-1185">Reference proteome</keyword>
<protein>
    <recommendedName>
        <fullName evidence="4">Aminotransferase class I/classII large domain-containing protein</fullName>
    </recommendedName>
</protein>
<dbReference type="PANTHER" id="PTHR43795">
    <property type="entry name" value="BIFUNCTIONAL ASPARTATE AMINOTRANSFERASE AND GLUTAMATE/ASPARTATE-PREPHENATE AMINOTRANSFERASE-RELATED"/>
    <property type="match status" value="1"/>
</dbReference>
<keyword evidence="2" id="KW-0663">Pyridoxal phosphate</keyword>
<feature type="domain" description="Aminotransferase class I/classII large" evidence="4">
    <location>
        <begin position="42"/>
        <end position="415"/>
    </location>
</feature>
<dbReference type="InterPro" id="IPR004839">
    <property type="entry name" value="Aminotransferase_I/II_large"/>
</dbReference>
<comment type="similarity">
    <text evidence="1">Belongs to the class-I pyridoxal-phosphate-dependent aminotransferase family.</text>
</comment>
<dbReference type="EMBL" id="LJZO01000008">
    <property type="protein sequence ID" value="ROW00582.1"/>
    <property type="molecule type" value="Genomic_DNA"/>
</dbReference>
<dbReference type="InterPro" id="IPR004838">
    <property type="entry name" value="NHTrfase_class1_PyrdxlP-BS"/>
</dbReference>
<evidence type="ECO:0000313" key="5">
    <source>
        <dbReference type="EMBL" id="ROW00582.1"/>
    </source>
</evidence>
<reference evidence="5 6" key="1">
    <citation type="submission" date="2015-09" db="EMBL/GenBank/DDBJ databases">
        <title>Host preference determinants of Valsa canker pathogens revealed by comparative genomics.</title>
        <authorList>
            <person name="Yin Z."/>
            <person name="Huang L."/>
        </authorList>
    </citation>
    <scope>NUCLEOTIDE SEQUENCE [LARGE SCALE GENOMIC DNA]</scope>
    <source>
        <strain evidence="5 6">YSFL</strain>
    </source>
</reference>
<comment type="caution">
    <text evidence="5">The sequence shown here is derived from an EMBL/GenBank/DDBJ whole genome shotgun (WGS) entry which is preliminary data.</text>
</comment>
<sequence length="505" mass="56624">MPALPPSHRGQDNVHPDLMIDLSRRLARNAYDRKSNPSGIVDLGSATNELMLGELQKWYSKYKRNDDKARYLRYNDTQCAPGLPTAAAEFMNKHFHPRVLLTSSNILAANGATALLDTVFFNVADGGDVVLVPTPTYGMFLHDVAARNGLRLIGVPCDDITEARFRQHVRPGRPQPELVARLELAAAEQRRMGRRVAALLIANPENPLGRCYTAEVLWYLVEFCQREGLHFVVDEIYALSAGPSFTSVLSLDLKDGLENVHVLWGMSKDFGLGGCRVGFLATYNQRLYQTMRTLSMFTWISAFGGILSTRLLTDRKFVTNRYLPMLHKTLNKRRQQLDKFLSANLIGYIVPEAAFFVFIDLSSWLGDVEGNNDKEREIALSEFLMDYGVFLEPGQAFFSKYPGRFRLNYGTEEAVFNLGLSRLAMALRKLDGADKVAVKKKRAKITKNAVFLHFDDNLAALGDVIEEVVNTNSSITSSYTTSYRSDDASTPERSKSHVARRTSQA</sequence>
<dbReference type="InterPro" id="IPR050478">
    <property type="entry name" value="Ethylene_sulfur-biosynth"/>
</dbReference>
<dbReference type="AlphaFoldDB" id="A0A423WB44"/>
<feature type="compositionally biased region" description="Basic residues" evidence="3">
    <location>
        <begin position="496"/>
        <end position="505"/>
    </location>
</feature>
<dbReference type="InterPro" id="IPR015424">
    <property type="entry name" value="PyrdxlP-dep_Trfase"/>
</dbReference>
<dbReference type="PANTHER" id="PTHR43795:SF39">
    <property type="entry name" value="AMINOTRANSFERASE CLASS I_CLASSII DOMAIN-CONTAINING PROTEIN"/>
    <property type="match status" value="1"/>
</dbReference>
<feature type="region of interest" description="Disordered" evidence="3">
    <location>
        <begin position="479"/>
        <end position="505"/>
    </location>
</feature>
<dbReference type="SUPFAM" id="SSF53383">
    <property type="entry name" value="PLP-dependent transferases"/>
    <property type="match status" value="1"/>
</dbReference>
<dbReference type="Pfam" id="PF00155">
    <property type="entry name" value="Aminotran_1_2"/>
    <property type="match status" value="1"/>
</dbReference>
<dbReference type="CDD" id="cd00609">
    <property type="entry name" value="AAT_like"/>
    <property type="match status" value="1"/>
</dbReference>
<dbReference type="OrthoDB" id="7042322at2759"/>
<dbReference type="PRINTS" id="PR00753">
    <property type="entry name" value="ACCSYNTHASE"/>
</dbReference>
<evidence type="ECO:0000259" key="4">
    <source>
        <dbReference type="Pfam" id="PF00155"/>
    </source>
</evidence>
<evidence type="ECO:0000256" key="1">
    <source>
        <dbReference type="ARBA" id="ARBA00007441"/>
    </source>
</evidence>
<feature type="compositionally biased region" description="Basic and acidic residues" evidence="3">
    <location>
        <begin position="484"/>
        <end position="495"/>
    </location>
</feature>
<dbReference type="GO" id="GO:0006520">
    <property type="term" value="P:amino acid metabolic process"/>
    <property type="evidence" value="ECO:0007669"/>
    <property type="project" value="TreeGrafter"/>
</dbReference>
<evidence type="ECO:0000256" key="3">
    <source>
        <dbReference type="SAM" id="MobiDB-lite"/>
    </source>
</evidence>
<proteinExistence type="inferred from homology"/>